<dbReference type="EMBL" id="BMXL01000016">
    <property type="protein sequence ID" value="GHD29573.1"/>
    <property type="molecule type" value="Genomic_DNA"/>
</dbReference>
<accession>A0A918XFF7</accession>
<dbReference type="InterPro" id="IPR029063">
    <property type="entry name" value="SAM-dependent_MTases_sf"/>
</dbReference>
<dbReference type="SUPFAM" id="SSF53335">
    <property type="entry name" value="S-adenosyl-L-methionine-dependent methyltransferases"/>
    <property type="match status" value="1"/>
</dbReference>
<dbReference type="Proteomes" id="UP000654947">
    <property type="component" value="Unassembled WGS sequence"/>
</dbReference>
<name>A0A918XFF7_9ACTN</name>
<organism evidence="1 2">
    <name type="scientific">Nocardiopsis kunsanensis</name>
    <dbReference type="NCBI Taxonomy" id="141693"/>
    <lineage>
        <taxon>Bacteria</taxon>
        <taxon>Bacillati</taxon>
        <taxon>Actinomycetota</taxon>
        <taxon>Actinomycetes</taxon>
        <taxon>Streptosporangiales</taxon>
        <taxon>Nocardiopsidaceae</taxon>
        <taxon>Nocardiopsis</taxon>
    </lineage>
</organism>
<gene>
    <name evidence="1" type="ORF">GCM10007147_30700</name>
</gene>
<keyword evidence="2" id="KW-1185">Reference proteome</keyword>
<evidence type="ECO:0008006" key="3">
    <source>
        <dbReference type="Google" id="ProtNLM"/>
    </source>
</evidence>
<dbReference type="AlphaFoldDB" id="A0A918XFF7"/>
<sequence>MDALGADPAVIARARALTPARLDVKHHAVRFEEARLDPRGYDAVTAVAALHHMRLGPALDRLAGAVAPGGTLLVLGLYRETHPADLATSVAALGPQWFIGAGLRLGRSTARLPDLSAVPEAPMRMLDPVETLPQIRAEVARRLPGARVRRLLFWRFSLVWTRTG</sequence>
<dbReference type="Gene3D" id="3.40.50.150">
    <property type="entry name" value="Vaccinia Virus protein VP39"/>
    <property type="match status" value="1"/>
</dbReference>
<evidence type="ECO:0000313" key="1">
    <source>
        <dbReference type="EMBL" id="GHD29573.1"/>
    </source>
</evidence>
<proteinExistence type="predicted"/>
<comment type="caution">
    <text evidence="1">The sequence shown here is derived from an EMBL/GenBank/DDBJ whole genome shotgun (WGS) entry which is preliminary data.</text>
</comment>
<protein>
    <recommendedName>
        <fullName evidence="3">Class I SAM-dependent methyltransferase</fullName>
    </recommendedName>
</protein>
<evidence type="ECO:0000313" key="2">
    <source>
        <dbReference type="Proteomes" id="UP000654947"/>
    </source>
</evidence>
<reference evidence="1 2" key="1">
    <citation type="journal article" date="2014" name="Int. J. Syst. Evol. Microbiol.">
        <title>Complete genome sequence of Corynebacterium casei LMG S-19264T (=DSM 44701T), isolated from a smear-ripened cheese.</title>
        <authorList>
            <consortium name="US DOE Joint Genome Institute (JGI-PGF)"/>
            <person name="Walter F."/>
            <person name="Albersmeier A."/>
            <person name="Kalinowski J."/>
            <person name="Ruckert C."/>
        </authorList>
    </citation>
    <scope>NUCLEOTIDE SEQUENCE [LARGE SCALE GENOMIC DNA]</scope>
    <source>
        <strain evidence="1 2">KCTC 19473</strain>
    </source>
</reference>